<keyword evidence="2" id="KW-1133">Transmembrane helix</keyword>
<reference evidence="3" key="1">
    <citation type="journal article" date="2020" name="Stud. Mycol.">
        <title>101 Dothideomycetes genomes: a test case for predicting lifestyles and emergence of pathogens.</title>
        <authorList>
            <person name="Haridas S."/>
            <person name="Albert R."/>
            <person name="Binder M."/>
            <person name="Bloem J."/>
            <person name="Labutti K."/>
            <person name="Salamov A."/>
            <person name="Andreopoulos B."/>
            <person name="Baker S."/>
            <person name="Barry K."/>
            <person name="Bills G."/>
            <person name="Bluhm B."/>
            <person name="Cannon C."/>
            <person name="Castanera R."/>
            <person name="Culley D."/>
            <person name="Daum C."/>
            <person name="Ezra D."/>
            <person name="Gonzalez J."/>
            <person name="Henrissat B."/>
            <person name="Kuo A."/>
            <person name="Liang C."/>
            <person name="Lipzen A."/>
            <person name="Lutzoni F."/>
            <person name="Magnuson J."/>
            <person name="Mondo S."/>
            <person name="Nolan M."/>
            <person name="Ohm R."/>
            <person name="Pangilinan J."/>
            <person name="Park H.-J."/>
            <person name="Ramirez L."/>
            <person name="Alfaro M."/>
            <person name="Sun H."/>
            <person name="Tritt A."/>
            <person name="Yoshinaga Y."/>
            <person name="Zwiers L.-H."/>
            <person name="Turgeon B."/>
            <person name="Goodwin S."/>
            <person name="Spatafora J."/>
            <person name="Crous P."/>
            <person name="Grigoriev I."/>
        </authorList>
    </citation>
    <scope>NUCLEOTIDE SEQUENCE</scope>
    <source>
        <strain evidence="3">HMLAC05119</strain>
    </source>
</reference>
<name>A0A6A5QGG1_AMPQU</name>
<keyword evidence="2" id="KW-0472">Membrane</keyword>
<keyword evidence="4" id="KW-1185">Reference proteome</keyword>
<evidence type="ECO:0000256" key="2">
    <source>
        <dbReference type="SAM" id="Phobius"/>
    </source>
</evidence>
<keyword evidence="2" id="KW-0812">Transmembrane</keyword>
<protein>
    <submittedName>
        <fullName evidence="3">Uncharacterized protein</fullName>
    </submittedName>
</protein>
<organism evidence="3 4">
    <name type="scientific">Ampelomyces quisqualis</name>
    <name type="common">Powdery mildew agent</name>
    <dbReference type="NCBI Taxonomy" id="50730"/>
    <lineage>
        <taxon>Eukaryota</taxon>
        <taxon>Fungi</taxon>
        <taxon>Dikarya</taxon>
        <taxon>Ascomycota</taxon>
        <taxon>Pezizomycotina</taxon>
        <taxon>Dothideomycetes</taxon>
        <taxon>Pleosporomycetidae</taxon>
        <taxon>Pleosporales</taxon>
        <taxon>Pleosporineae</taxon>
        <taxon>Phaeosphaeriaceae</taxon>
        <taxon>Ampelomyces</taxon>
    </lineage>
</organism>
<accession>A0A6A5QGG1</accession>
<proteinExistence type="predicted"/>
<feature type="transmembrane region" description="Helical" evidence="2">
    <location>
        <begin position="176"/>
        <end position="198"/>
    </location>
</feature>
<dbReference type="Proteomes" id="UP000800096">
    <property type="component" value="Unassembled WGS sequence"/>
</dbReference>
<dbReference type="EMBL" id="ML979137">
    <property type="protein sequence ID" value="KAF1914593.1"/>
    <property type="molecule type" value="Genomic_DNA"/>
</dbReference>
<gene>
    <name evidence="3" type="ORF">BDU57DRAFT_549732</name>
</gene>
<evidence type="ECO:0000256" key="1">
    <source>
        <dbReference type="SAM" id="MobiDB-lite"/>
    </source>
</evidence>
<feature type="region of interest" description="Disordered" evidence="1">
    <location>
        <begin position="23"/>
        <end position="86"/>
    </location>
</feature>
<sequence length="205" mass="22438">MEVHTSPLPRPFPIRARCLTHHQNTTQQQPYRDSPPSTPSHHTSTSSASTSTIKPSPALPTPHAPAYEPYCDDPPTPTDSSRCLQEDQREPYTDTLTPLTPNDDENIPLAHLLLNPYPHEAPPSYSVAVRQTLSHRDTLVQYIPSTSLRPVLIEIDDESGEVLSRTDDVRHSVEKVVAMFVVAGLLLILSGVLAWLAVGSGVLGS</sequence>
<dbReference type="OrthoDB" id="3687473at2759"/>
<evidence type="ECO:0000313" key="3">
    <source>
        <dbReference type="EMBL" id="KAF1914593.1"/>
    </source>
</evidence>
<evidence type="ECO:0000313" key="4">
    <source>
        <dbReference type="Proteomes" id="UP000800096"/>
    </source>
</evidence>
<dbReference type="AlphaFoldDB" id="A0A6A5QGG1"/>
<feature type="compositionally biased region" description="Low complexity" evidence="1">
    <location>
        <begin position="39"/>
        <end position="56"/>
    </location>
</feature>